<evidence type="ECO:0000313" key="1">
    <source>
        <dbReference type="EMBL" id="CAG8585949.1"/>
    </source>
</evidence>
<organism evidence="1 2">
    <name type="scientific">Acaulospora colombiana</name>
    <dbReference type="NCBI Taxonomy" id="27376"/>
    <lineage>
        <taxon>Eukaryota</taxon>
        <taxon>Fungi</taxon>
        <taxon>Fungi incertae sedis</taxon>
        <taxon>Mucoromycota</taxon>
        <taxon>Glomeromycotina</taxon>
        <taxon>Glomeromycetes</taxon>
        <taxon>Diversisporales</taxon>
        <taxon>Acaulosporaceae</taxon>
        <taxon>Acaulospora</taxon>
    </lineage>
</organism>
<reference evidence="1" key="1">
    <citation type="submission" date="2021-06" db="EMBL/GenBank/DDBJ databases">
        <authorList>
            <person name="Kallberg Y."/>
            <person name="Tangrot J."/>
            <person name="Rosling A."/>
        </authorList>
    </citation>
    <scope>NUCLEOTIDE SEQUENCE</scope>
    <source>
        <strain evidence="1">CL356</strain>
    </source>
</reference>
<dbReference type="EMBL" id="CAJVPT010012243">
    <property type="protein sequence ID" value="CAG8585949.1"/>
    <property type="molecule type" value="Genomic_DNA"/>
</dbReference>
<comment type="caution">
    <text evidence="1">The sequence shown here is derived from an EMBL/GenBank/DDBJ whole genome shotgun (WGS) entry which is preliminary data.</text>
</comment>
<keyword evidence="2" id="KW-1185">Reference proteome</keyword>
<gene>
    <name evidence="1" type="ORF">ACOLOM_LOCUS6142</name>
</gene>
<evidence type="ECO:0000313" key="2">
    <source>
        <dbReference type="Proteomes" id="UP000789525"/>
    </source>
</evidence>
<protein>
    <submittedName>
        <fullName evidence="1">3870_t:CDS:1</fullName>
    </submittedName>
</protein>
<name>A0ACA9MEH8_9GLOM</name>
<sequence length="310" mass="35119">MGFGIKAWEPWVIEGQEAIDVIKAAYAAGINTFYTADIYSTGNSEILLGKALKEIGEPRDSFVVMTKVFFPHEGPDKTHRRIYEQGLNPDQHGLVNRYGLSRKHIFTSIKESLKRLDLEYVDVLQCHRFDLSTPIEETMKALHDVVQAGLMMSLDYAINNNLTPFISMQNHQSLIYREEEREMNPTCKMLVSTKSSRDENDPWISMMKGKFEESSNEIIGRVEKVANDKGISMAQVAVAWVLHQDVVAAPIVGVQKVDRLEDLIGTCIIFILAHQCAYELAILGAIDVKLTPEEMKYLEEPYIPRTIMGH</sequence>
<accession>A0ACA9MEH8</accession>
<dbReference type="Proteomes" id="UP000789525">
    <property type="component" value="Unassembled WGS sequence"/>
</dbReference>
<proteinExistence type="predicted"/>